<dbReference type="GO" id="GO:0046872">
    <property type="term" value="F:metal ion binding"/>
    <property type="evidence" value="ECO:0007669"/>
    <property type="project" value="InterPro"/>
</dbReference>
<comment type="similarity">
    <text evidence="1">Belongs to the CsoR family.</text>
</comment>
<organism evidence="3 4">
    <name type="scientific">Arcanobacterium bovis</name>
    <dbReference type="NCBI Taxonomy" id="2529275"/>
    <lineage>
        <taxon>Bacteria</taxon>
        <taxon>Bacillati</taxon>
        <taxon>Actinomycetota</taxon>
        <taxon>Actinomycetes</taxon>
        <taxon>Actinomycetales</taxon>
        <taxon>Actinomycetaceae</taxon>
        <taxon>Arcanobacterium</taxon>
    </lineage>
</organism>
<evidence type="ECO:0000313" key="4">
    <source>
        <dbReference type="Proteomes" id="UP000293036"/>
    </source>
</evidence>
<protein>
    <submittedName>
        <fullName evidence="3">Transcriptional regulator</fullName>
    </submittedName>
</protein>
<comment type="caution">
    <text evidence="3">The sequence shown here is derived from an EMBL/GenBank/DDBJ whole genome shotgun (WGS) entry which is preliminary data.</text>
</comment>
<dbReference type="RefSeq" id="WP_131281890.1">
    <property type="nucleotide sequence ID" value="NZ_JBHSLR010000005.1"/>
</dbReference>
<dbReference type="AlphaFoldDB" id="A0A4Q9V0B8"/>
<dbReference type="Gene3D" id="1.20.58.1000">
    <property type="entry name" value="Metal-sensitive repressor, helix protomer"/>
    <property type="match status" value="1"/>
</dbReference>
<evidence type="ECO:0000313" key="3">
    <source>
        <dbReference type="EMBL" id="TBW20905.1"/>
    </source>
</evidence>
<dbReference type="InterPro" id="IPR038390">
    <property type="entry name" value="Metal_Tscrpt_repr_sf"/>
</dbReference>
<dbReference type="Pfam" id="PF02583">
    <property type="entry name" value="Trns_repr_metal"/>
    <property type="match status" value="1"/>
</dbReference>
<dbReference type="CDD" id="cd10148">
    <property type="entry name" value="CsoR-like_DUF156"/>
    <property type="match status" value="1"/>
</dbReference>
<dbReference type="InterPro" id="IPR003735">
    <property type="entry name" value="Metal_Tscrpt_repr"/>
</dbReference>
<dbReference type="PANTHER" id="PTHR33677:SF5">
    <property type="entry name" value="TRANSCRIPTIONAL REPRESSOR FRMR"/>
    <property type="match status" value="1"/>
</dbReference>
<reference evidence="3 4" key="1">
    <citation type="submission" date="2019-02" db="EMBL/GenBank/DDBJ databases">
        <title>Arcanobacterium bovis sp. nov., isolated from the milk of a cow with mastitis.</title>
        <authorList>
            <person name="Sammra O."/>
            <person name="Foster G."/>
            <person name="Hassan A."/>
            <person name="Alssahen M."/>
            <person name="Laemmler C."/>
            <person name="Borowiak M."/>
            <person name="Malorny B."/>
            <person name="Abdulmawjood A."/>
        </authorList>
    </citation>
    <scope>NUCLEOTIDE SEQUENCE [LARGE SCALE GENOMIC DNA]</scope>
    <source>
        <strain evidence="3 4">C605018/01/1</strain>
    </source>
</reference>
<accession>A0A4Q9V0B8</accession>
<name>A0A4Q9V0B8_9ACTO</name>
<evidence type="ECO:0000256" key="2">
    <source>
        <dbReference type="ARBA" id="ARBA00023008"/>
    </source>
</evidence>
<keyword evidence="2" id="KW-0186">Copper</keyword>
<dbReference type="GO" id="GO:0045892">
    <property type="term" value="P:negative regulation of DNA-templated transcription"/>
    <property type="evidence" value="ECO:0007669"/>
    <property type="project" value="UniProtKB-ARBA"/>
</dbReference>
<proteinExistence type="inferred from homology"/>
<dbReference type="PANTHER" id="PTHR33677">
    <property type="entry name" value="TRANSCRIPTIONAL REPRESSOR FRMR-RELATED"/>
    <property type="match status" value="1"/>
</dbReference>
<gene>
    <name evidence="3" type="ORF">EZJ44_07355</name>
</gene>
<dbReference type="Proteomes" id="UP000293036">
    <property type="component" value="Unassembled WGS sequence"/>
</dbReference>
<sequence>MKQERNKLTPVIDGSDVQIPVDEILKVRNRLARAVGQLNGVIGMIDAGSPCKDTVIQMTAASKAVDRATYALLLAAFEACQAAPDADSESHEALKKIFMSLA</sequence>
<dbReference type="EMBL" id="SJDT01000006">
    <property type="protein sequence ID" value="TBW20905.1"/>
    <property type="molecule type" value="Genomic_DNA"/>
</dbReference>
<dbReference type="OrthoDB" id="9809524at2"/>
<keyword evidence="4" id="KW-1185">Reference proteome</keyword>
<dbReference type="GO" id="GO:0003677">
    <property type="term" value="F:DNA binding"/>
    <property type="evidence" value="ECO:0007669"/>
    <property type="project" value="InterPro"/>
</dbReference>
<evidence type="ECO:0000256" key="1">
    <source>
        <dbReference type="ARBA" id="ARBA00005428"/>
    </source>
</evidence>